<sequence length="372" mass="42345">MGNNKKEQFDVSDLGASLPAAAAALSAEDRAGLVNALKDKLQNLAGQHSDVLENLSPTVRKRVEVLREIQSEHDEFEAKFFEERAALEAKYQKLYAPLYSKRYDIVNGVVEVDGVNDEAAMDVTDDKAKEEKGVPNFWLNAMKTNEILAEEISERDEEALKYLKDIRWCRIDDPKGFKLEFFFDTNPFFKNSVLTKVYHMIDDDEPILEKAIGTEIEWLPGKCLTQKILKKKPKKGSKNAKPITKTENCDSFFNFFNPPQVPEDEDEIDEEMAEELQNQMEQDYDIGSTIRDKIIPHAVSWFTGEAVQEDEFDGIEDDEDDDEIDEEDDDEDEDDEEETKGKSKKKSSGQKKSGIVHAGGEQGERPPECKQQ</sequence>
<accession>A0ACB9G491</accession>
<reference evidence="2" key="1">
    <citation type="journal article" date="2022" name="Mol. Ecol. Resour.">
        <title>The genomes of chicory, endive, great burdock and yacon provide insights into Asteraceae palaeo-polyploidization history and plant inulin production.</title>
        <authorList>
            <person name="Fan W."/>
            <person name="Wang S."/>
            <person name="Wang H."/>
            <person name="Wang A."/>
            <person name="Jiang F."/>
            <person name="Liu H."/>
            <person name="Zhao H."/>
            <person name="Xu D."/>
            <person name="Zhang Y."/>
        </authorList>
    </citation>
    <scope>NUCLEOTIDE SEQUENCE [LARGE SCALE GENOMIC DNA]</scope>
    <source>
        <strain evidence="2">cv. Yunnan</strain>
    </source>
</reference>
<reference evidence="1 2" key="2">
    <citation type="journal article" date="2022" name="Mol. Ecol. Resour.">
        <title>The genomes of chicory, endive, great burdock and yacon provide insights into Asteraceae paleo-polyploidization history and plant inulin production.</title>
        <authorList>
            <person name="Fan W."/>
            <person name="Wang S."/>
            <person name="Wang H."/>
            <person name="Wang A."/>
            <person name="Jiang F."/>
            <person name="Liu H."/>
            <person name="Zhao H."/>
            <person name="Xu D."/>
            <person name="Zhang Y."/>
        </authorList>
    </citation>
    <scope>NUCLEOTIDE SEQUENCE [LARGE SCALE GENOMIC DNA]</scope>
    <source>
        <strain evidence="2">cv. Yunnan</strain>
        <tissue evidence="1">Leaves</tissue>
    </source>
</reference>
<evidence type="ECO:0000313" key="2">
    <source>
        <dbReference type="Proteomes" id="UP001056120"/>
    </source>
</evidence>
<name>A0ACB9G491_9ASTR</name>
<proteinExistence type="predicted"/>
<dbReference type="Proteomes" id="UP001056120">
    <property type="component" value="Linkage Group LG15"/>
</dbReference>
<evidence type="ECO:0000313" key="1">
    <source>
        <dbReference type="EMBL" id="KAI3777901.1"/>
    </source>
</evidence>
<protein>
    <submittedName>
        <fullName evidence="1">Uncharacterized protein</fullName>
    </submittedName>
</protein>
<comment type="caution">
    <text evidence="1">The sequence shown here is derived from an EMBL/GenBank/DDBJ whole genome shotgun (WGS) entry which is preliminary data.</text>
</comment>
<keyword evidence="2" id="KW-1185">Reference proteome</keyword>
<gene>
    <name evidence="1" type="ORF">L1987_47704</name>
</gene>
<dbReference type="EMBL" id="CM042032">
    <property type="protein sequence ID" value="KAI3777901.1"/>
    <property type="molecule type" value="Genomic_DNA"/>
</dbReference>
<organism evidence="1 2">
    <name type="scientific">Smallanthus sonchifolius</name>
    <dbReference type="NCBI Taxonomy" id="185202"/>
    <lineage>
        <taxon>Eukaryota</taxon>
        <taxon>Viridiplantae</taxon>
        <taxon>Streptophyta</taxon>
        <taxon>Embryophyta</taxon>
        <taxon>Tracheophyta</taxon>
        <taxon>Spermatophyta</taxon>
        <taxon>Magnoliopsida</taxon>
        <taxon>eudicotyledons</taxon>
        <taxon>Gunneridae</taxon>
        <taxon>Pentapetalae</taxon>
        <taxon>asterids</taxon>
        <taxon>campanulids</taxon>
        <taxon>Asterales</taxon>
        <taxon>Asteraceae</taxon>
        <taxon>Asteroideae</taxon>
        <taxon>Heliantheae alliance</taxon>
        <taxon>Millerieae</taxon>
        <taxon>Smallanthus</taxon>
    </lineage>
</organism>